<proteinExistence type="predicted"/>
<accession>A0ABR0WV30</accession>
<feature type="compositionally biased region" description="Polar residues" evidence="1">
    <location>
        <begin position="219"/>
        <end position="234"/>
    </location>
</feature>
<feature type="compositionally biased region" description="Low complexity" evidence="1">
    <location>
        <begin position="124"/>
        <end position="135"/>
    </location>
</feature>
<reference evidence="2 3" key="1">
    <citation type="journal article" date="2021" name="Comput. Struct. Biotechnol. J.">
        <title>De novo genome assembly of the potent medicinal plant Rehmannia glutinosa using nanopore technology.</title>
        <authorList>
            <person name="Ma L."/>
            <person name="Dong C."/>
            <person name="Song C."/>
            <person name="Wang X."/>
            <person name="Zheng X."/>
            <person name="Niu Y."/>
            <person name="Chen S."/>
            <person name="Feng W."/>
        </authorList>
    </citation>
    <scope>NUCLEOTIDE SEQUENCE [LARGE SCALE GENOMIC DNA]</scope>
    <source>
        <strain evidence="2">DH-2019</strain>
    </source>
</reference>
<feature type="compositionally biased region" description="Basic and acidic residues" evidence="1">
    <location>
        <begin position="199"/>
        <end position="208"/>
    </location>
</feature>
<keyword evidence="3" id="KW-1185">Reference proteome</keyword>
<feature type="compositionally biased region" description="Pro residues" evidence="1">
    <location>
        <begin position="15"/>
        <end position="24"/>
    </location>
</feature>
<gene>
    <name evidence="2" type="ORF">DH2020_017420</name>
</gene>
<feature type="compositionally biased region" description="Basic and acidic residues" evidence="1">
    <location>
        <begin position="40"/>
        <end position="51"/>
    </location>
</feature>
<feature type="compositionally biased region" description="Basic and acidic residues" evidence="1">
    <location>
        <begin position="249"/>
        <end position="262"/>
    </location>
</feature>
<name>A0ABR0WV30_REHGL</name>
<evidence type="ECO:0000313" key="3">
    <source>
        <dbReference type="Proteomes" id="UP001318860"/>
    </source>
</evidence>
<organism evidence="2 3">
    <name type="scientific">Rehmannia glutinosa</name>
    <name type="common">Chinese foxglove</name>
    <dbReference type="NCBI Taxonomy" id="99300"/>
    <lineage>
        <taxon>Eukaryota</taxon>
        <taxon>Viridiplantae</taxon>
        <taxon>Streptophyta</taxon>
        <taxon>Embryophyta</taxon>
        <taxon>Tracheophyta</taxon>
        <taxon>Spermatophyta</taxon>
        <taxon>Magnoliopsida</taxon>
        <taxon>eudicotyledons</taxon>
        <taxon>Gunneridae</taxon>
        <taxon>Pentapetalae</taxon>
        <taxon>asterids</taxon>
        <taxon>lamiids</taxon>
        <taxon>Lamiales</taxon>
        <taxon>Orobanchaceae</taxon>
        <taxon>Rehmannieae</taxon>
        <taxon>Rehmannia</taxon>
    </lineage>
</organism>
<protein>
    <submittedName>
        <fullName evidence="2">Uncharacterized protein</fullName>
    </submittedName>
</protein>
<dbReference type="PANTHER" id="PTHR33871">
    <property type="entry name" value="OS05G0503100 PROTEIN-RELATED"/>
    <property type="match status" value="1"/>
</dbReference>
<dbReference type="PANTHER" id="PTHR33871:SF1">
    <property type="entry name" value="OS05G0503100 PROTEIN"/>
    <property type="match status" value="1"/>
</dbReference>
<evidence type="ECO:0000256" key="1">
    <source>
        <dbReference type="SAM" id="MobiDB-lite"/>
    </source>
</evidence>
<dbReference type="EMBL" id="JABTTQ020000009">
    <property type="protein sequence ID" value="KAK6149895.1"/>
    <property type="molecule type" value="Genomic_DNA"/>
</dbReference>
<evidence type="ECO:0000313" key="2">
    <source>
        <dbReference type="EMBL" id="KAK6149895.1"/>
    </source>
</evidence>
<sequence length="286" mass="31061">MGCCLSSTKTSSKPPKTPKNPKPTPKNSSISKSPPPTHPLLEEETVKEVLSETRTIPKPPSSSLTHRVVNQGNRKIESPFIKSAPLLHDKVHRNGVVWKKPLTAFGGDDPSEEVSEICSTLGDSETVSVSTTTVTTEKRENDVELREQLRQRSPARRKNTSFSGEVRRDKIVGRSPGRRSEPSPSRARPGQGPGSGYGRRKDSGESSGRRSRSPVMRTDSGSSKTGLGRTNSVRKTGKSPGRVGSGLGERIRKVDDGKDGGDIKWPPTSNESLENPLVSLECFIFL</sequence>
<feature type="compositionally biased region" description="Low complexity" evidence="1">
    <location>
        <begin position="1"/>
        <end position="14"/>
    </location>
</feature>
<comment type="caution">
    <text evidence="2">The sequence shown here is derived from an EMBL/GenBank/DDBJ whole genome shotgun (WGS) entry which is preliminary data.</text>
</comment>
<feature type="region of interest" description="Disordered" evidence="1">
    <location>
        <begin position="105"/>
        <end position="273"/>
    </location>
</feature>
<feature type="region of interest" description="Disordered" evidence="1">
    <location>
        <begin position="1"/>
        <end position="70"/>
    </location>
</feature>
<feature type="compositionally biased region" description="Basic and acidic residues" evidence="1">
    <location>
        <begin position="136"/>
        <end position="150"/>
    </location>
</feature>
<dbReference type="Proteomes" id="UP001318860">
    <property type="component" value="Unassembled WGS sequence"/>
</dbReference>
<feature type="compositionally biased region" description="Polar residues" evidence="1">
    <location>
        <begin position="61"/>
        <end position="70"/>
    </location>
</feature>